<name>A0A8S1MSH1_PARPR</name>
<dbReference type="AlphaFoldDB" id="A0A8S1MSH1"/>
<evidence type="ECO:0000313" key="2">
    <source>
        <dbReference type="EMBL" id="CAD8082262.1"/>
    </source>
</evidence>
<organism evidence="2 3">
    <name type="scientific">Paramecium primaurelia</name>
    <dbReference type="NCBI Taxonomy" id="5886"/>
    <lineage>
        <taxon>Eukaryota</taxon>
        <taxon>Sar</taxon>
        <taxon>Alveolata</taxon>
        <taxon>Ciliophora</taxon>
        <taxon>Intramacronucleata</taxon>
        <taxon>Oligohymenophorea</taxon>
        <taxon>Peniculida</taxon>
        <taxon>Parameciidae</taxon>
        <taxon>Paramecium</taxon>
    </lineage>
</organism>
<gene>
    <name evidence="2" type="ORF">PPRIM_AZ9-3.1.T0670166</name>
</gene>
<feature type="compositionally biased region" description="Basic and acidic residues" evidence="1">
    <location>
        <begin position="63"/>
        <end position="77"/>
    </location>
</feature>
<dbReference type="EMBL" id="CAJJDM010000070">
    <property type="protein sequence ID" value="CAD8082262.1"/>
    <property type="molecule type" value="Genomic_DNA"/>
</dbReference>
<evidence type="ECO:0000256" key="1">
    <source>
        <dbReference type="SAM" id="MobiDB-lite"/>
    </source>
</evidence>
<comment type="caution">
    <text evidence="2">The sequence shown here is derived from an EMBL/GenBank/DDBJ whole genome shotgun (WGS) entry which is preliminary data.</text>
</comment>
<evidence type="ECO:0000313" key="3">
    <source>
        <dbReference type="Proteomes" id="UP000688137"/>
    </source>
</evidence>
<protein>
    <submittedName>
        <fullName evidence="2">Uncharacterized protein</fullName>
    </submittedName>
</protein>
<dbReference type="Proteomes" id="UP000688137">
    <property type="component" value="Unassembled WGS sequence"/>
</dbReference>
<accession>A0A8S1MSH1</accession>
<feature type="region of interest" description="Disordered" evidence="1">
    <location>
        <begin position="63"/>
        <end position="100"/>
    </location>
</feature>
<sequence>MYAKWRRTSQQKYPDLSQHYKNQIITRRRSCYCDNCGKLSQFQQIHQNNGWVPLQIQIDESKKEIEQQKTQSDEKQQISKNSRTMSTSISQAPSFYKIQEQKPRRNSCNCQECGSMSQFQIQHKDVPFKKQKKSRKLFVIKRKNLTHSRTIQLEQMQSRSRIDPKQLIQQKNQMMSLRHIDIQHRRLRTECMSLSQIVLPAIKDFSCRQIKKQL</sequence>
<reference evidence="2" key="1">
    <citation type="submission" date="2021-01" db="EMBL/GenBank/DDBJ databases">
        <authorList>
            <consortium name="Genoscope - CEA"/>
            <person name="William W."/>
        </authorList>
    </citation>
    <scope>NUCLEOTIDE SEQUENCE</scope>
</reference>
<dbReference type="OMA" id="IHQNNGW"/>
<keyword evidence="3" id="KW-1185">Reference proteome</keyword>
<feature type="compositionally biased region" description="Polar residues" evidence="1">
    <location>
        <begin position="78"/>
        <end position="93"/>
    </location>
</feature>
<proteinExistence type="predicted"/>